<accession>A0A9W9NMX9</accession>
<dbReference type="InterPro" id="IPR019826">
    <property type="entry name" value="Carboxylesterase_B_AS"/>
</dbReference>
<reference evidence="5" key="1">
    <citation type="submission" date="2022-11" db="EMBL/GenBank/DDBJ databases">
        <authorList>
            <person name="Petersen C."/>
        </authorList>
    </citation>
    <scope>NUCLEOTIDE SEQUENCE</scope>
    <source>
        <strain evidence="5">IBT 23319</strain>
    </source>
</reference>
<organism evidence="5 6">
    <name type="scientific">Penicillium citrinum</name>
    <dbReference type="NCBI Taxonomy" id="5077"/>
    <lineage>
        <taxon>Eukaryota</taxon>
        <taxon>Fungi</taxon>
        <taxon>Dikarya</taxon>
        <taxon>Ascomycota</taxon>
        <taxon>Pezizomycotina</taxon>
        <taxon>Eurotiomycetes</taxon>
        <taxon>Eurotiomycetidae</taxon>
        <taxon>Eurotiales</taxon>
        <taxon>Aspergillaceae</taxon>
        <taxon>Penicillium</taxon>
    </lineage>
</organism>
<feature type="signal peptide" evidence="3">
    <location>
        <begin position="1"/>
        <end position="23"/>
    </location>
</feature>
<dbReference type="GO" id="GO:0016787">
    <property type="term" value="F:hydrolase activity"/>
    <property type="evidence" value="ECO:0007669"/>
    <property type="project" value="UniProtKB-KW"/>
</dbReference>
<name>A0A9W9NMX9_PENCI</name>
<dbReference type="AlphaFoldDB" id="A0A9W9NMX9"/>
<dbReference type="Pfam" id="PF00135">
    <property type="entry name" value="COesterase"/>
    <property type="match status" value="1"/>
</dbReference>
<dbReference type="SUPFAM" id="SSF53474">
    <property type="entry name" value="alpha/beta-Hydrolases"/>
    <property type="match status" value="1"/>
</dbReference>
<evidence type="ECO:0000256" key="3">
    <source>
        <dbReference type="RuleBase" id="RU361235"/>
    </source>
</evidence>
<dbReference type="Proteomes" id="UP001147733">
    <property type="component" value="Unassembled WGS sequence"/>
</dbReference>
<comment type="caution">
    <text evidence="5">The sequence shown here is derived from an EMBL/GenBank/DDBJ whole genome shotgun (WGS) entry which is preliminary data.</text>
</comment>
<dbReference type="InterPro" id="IPR050309">
    <property type="entry name" value="Type-B_Carboxylest/Lipase"/>
</dbReference>
<protein>
    <recommendedName>
        <fullName evidence="3">Carboxylic ester hydrolase</fullName>
        <ecNumber evidence="3">3.1.1.-</ecNumber>
    </recommendedName>
</protein>
<feature type="chain" id="PRO_5041016834" description="Carboxylic ester hydrolase" evidence="3">
    <location>
        <begin position="24"/>
        <end position="540"/>
    </location>
</feature>
<dbReference type="GeneID" id="81387239"/>
<dbReference type="OrthoDB" id="408631at2759"/>
<evidence type="ECO:0000259" key="4">
    <source>
        <dbReference type="Pfam" id="PF00135"/>
    </source>
</evidence>
<dbReference type="PROSITE" id="PS00122">
    <property type="entry name" value="CARBOXYLESTERASE_B_1"/>
    <property type="match status" value="1"/>
</dbReference>
<evidence type="ECO:0000256" key="1">
    <source>
        <dbReference type="ARBA" id="ARBA00005964"/>
    </source>
</evidence>
<dbReference type="EMBL" id="JAPQKT010000008">
    <property type="protein sequence ID" value="KAJ5222914.1"/>
    <property type="molecule type" value="Genomic_DNA"/>
</dbReference>
<dbReference type="PANTHER" id="PTHR11559">
    <property type="entry name" value="CARBOXYLESTERASE"/>
    <property type="match status" value="1"/>
</dbReference>
<dbReference type="Gene3D" id="3.40.50.1820">
    <property type="entry name" value="alpha/beta hydrolase"/>
    <property type="match status" value="2"/>
</dbReference>
<gene>
    <name evidence="5" type="ORF">N7469_009154</name>
</gene>
<evidence type="ECO:0000313" key="6">
    <source>
        <dbReference type="Proteomes" id="UP001147733"/>
    </source>
</evidence>
<dbReference type="GO" id="GO:0017000">
    <property type="term" value="P:antibiotic biosynthetic process"/>
    <property type="evidence" value="ECO:0007669"/>
    <property type="project" value="UniProtKB-ARBA"/>
</dbReference>
<evidence type="ECO:0000313" key="5">
    <source>
        <dbReference type="EMBL" id="KAJ5222914.1"/>
    </source>
</evidence>
<feature type="domain" description="Carboxylesterase type B" evidence="4">
    <location>
        <begin position="39"/>
        <end position="399"/>
    </location>
</feature>
<dbReference type="InterPro" id="IPR002018">
    <property type="entry name" value="CarbesteraseB"/>
</dbReference>
<evidence type="ECO:0000256" key="2">
    <source>
        <dbReference type="ARBA" id="ARBA00022801"/>
    </source>
</evidence>
<reference evidence="5" key="2">
    <citation type="journal article" date="2023" name="IMA Fungus">
        <title>Comparative genomic study of the Penicillium genus elucidates a diverse pangenome and 15 lateral gene transfer events.</title>
        <authorList>
            <person name="Petersen C."/>
            <person name="Sorensen T."/>
            <person name="Nielsen M.R."/>
            <person name="Sondergaard T.E."/>
            <person name="Sorensen J.L."/>
            <person name="Fitzpatrick D.A."/>
            <person name="Frisvad J.C."/>
            <person name="Nielsen K.L."/>
        </authorList>
    </citation>
    <scope>NUCLEOTIDE SEQUENCE</scope>
    <source>
        <strain evidence="5">IBT 23319</strain>
    </source>
</reference>
<comment type="similarity">
    <text evidence="1 3">Belongs to the type-B carboxylesterase/lipase family.</text>
</comment>
<keyword evidence="2 3" id="KW-0378">Hydrolase</keyword>
<keyword evidence="6" id="KW-1185">Reference proteome</keyword>
<dbReference type="InterPro" id="IPR029058">
    <property type="entry name" value="AB_hydrolase_fold"/>
</dbReference>
<dbReference type="GO" id="GO:0072330">
    <property type="term" value="P:monocarboxylic acid biosynthetic process"/>
    <property type="evidence" value="ECO:0007669"/>
    <property type="project" value="UniProtKB-ARBA"/>
</dbReference>
<dbReference type="EC" id="3.1.1.-" evidence="3"/>
<keyword evidence="3" id="KW-0732">Signal</keyword>
<proteinExistence type="inferred from homology"/>
<sequence length="540" mass="58948">MVHFWFPIGFIAIIATCLPTALSQGDFHRNLNEINANLAIKTSSGLIVGHSAPRKPDVSEYLGIPYAMAPTGDLRFAAPVAYQSNGSAIRADSYVRYQTADISLDCPANSAQPPDYPGFTPQAKKIMREFTTGHDQSEDCLYLNVWTKRTSSKPKPVLMFIHGGRFTIGGSHSSYYDGQGLADEQDVVVVTFNYRLNIFGFSGAPGLPQNVALLDQRMAIEWVHKNIAGFGGDPQRITIFGQSAGGASVDYYAYAWKKNPLVAGLISHSGTALSFEPNTPSQTASSFYIVAETLNCGNGNDDSEKVVKCVREKPWKDVVKATAQVPFAQSPALPQPVFHPTVDNITVFNDYSSRSRNGEFASIPYLVTSNNYEPGFYRISAFANDISLSNTEWDKFNLAGFTCASKYTVEDRVTHGVPAWQSRYFGDWDTQRLYNGSGAYHGSDIPMLFGSGEEVTGIPNSEVQDKYSRYMGATWVAFASDPHRGLEKVGWPAFNTSRPKRTLVGLGYKNGTLASILDPVEIDKGCAALNGSNLPAKGGF</sequence>
<dbReference type="RefSeq" id="XP_056497837.1">
    <property type="nucleotide sequence ID" value="XM_056648072.1"/>
</dbReference>